<accession>A0ABN5B443</accession>
<dbReference type="Proteomes" id="UP000249910">
    <property type="component" value="Chromosome"/>
</dbReference>
<protein>
    <submittedName>
        <fullName evidence="2">Hydroxymyristoyl-ACP dehydratase</fullName>
    </submittedName>
</protein>
<evidence type="ECO:0000313" key="2">
    <source>
        <dbReference type="EMBL" id="ASG68890.1"/>
    </source>
</evidence>
<dbReference type="EMBL" id="CP022132">
    <property type="protein sequence ID" value="ASG68890.1"/>
    <property type="molecule type" value="Genomic_DNA"/>
</dbReference>
<dbReference type="InterPro" id="IPR054545">
    <property type="entry name" value="ApeI-like"/>
</dbReference>
<reference evidence="2 3" key="1">
    <citation type="submission" date="2017-06" db="EMBL/GenBank/DDBJ databases">
        <title>Complete genome of Francisella halioticida.</title>
        <authorList>
            <person name="Sjodin A."/>
        </authorList>
    </citation>
    <scope>NUCLEOTIDE SEQUENCE [LARGE SCALE GENOMIC DNA]</scope>
    <source>
        <strain evidence="2 3">DSM 23729</strain>
    </source>
</reference>
<name>A0ABN5B443_9GAMM</name>
<dbReference type="InterPro" id="IPR029069">
    <property type="entry name" value="HotDog_dom_sf"/>
</dbReference>
<feature type="domain" description="ApeI dehydratase-like" evidence="1">
    <location>
        <begin position="15"/>
        <end position="104"/>
    </location>
</feature>
<sequence>MIKNYFEIKNIKIDNDHSAVISSYVSKECDFFRGHFDNYPILPGIAQLELIINLANHVFKLDRFSVSEIPQTKFKMAILPDSQITIKLINNNNCISFEILLNNEQASLGKINYG</sequence>
<dbReference type="SUPFAM" id="SSF54637">
    <property type="entry name" value="Thioesterase/thiol ester dehydrase-isomerase"/>
    <property type="match status" value="1"/>
</dbReference>
<dbReference type="Gene3D" id="3.10.129.10">
    <property type="entry name" value="Hotdog Thioesterase"/>
    <property type="match status" value="1"/>
</dbReference>
<evidence type="ECO:0000313" key="3">
    <source>
        <dbReference type="Proteomes" id="UP000249910"/>
    </source>
</evidence>
<keyword evidence="3" id="KW-1185">Reference proteome</keyword>
<dbReference type="RefSeq" id="WP_088773349.1">
    <property type="nucleotide sequence ID" value="NZ_AP023082.1"/>
</dbReference>
<gene>
    <name evidence="2" type="ORF">CDV26_11335</name>
</gene>
<proteinExistence type="predicted"/>
<organism evidence="2 3">
    <name type="scientific">Francisella halioticida</name>
    <dbReference type="NCBI Taxonomy" id="549298"/>
    <lineage>
        <taxon>Bacteria</taxon>
        <taxon>Pseudomonadati</taxon>
        <taxon>Pseudomonadota</taxon>
        <taxon>Gammaproteobacteria</taxon>
        <taxon>Thiotrichales</taxon>
        <taxon>Francisellaceae</taxon>
        <taxon>Francisella</taxon>
    </lineage>
</organism>
<dbReference type="Pfam" id="PF22818">
    <property type="entry name" value="ApeI-like"/>
    <property type="match status" value="1"/>
</dbReference>
<evidence type="ECO:0000259" key="1">
    <source>
        <dbReference type="Pfam" id="PF22818"/>
    </source>
</evidence>